<name>A0ACB8SA94_9AGAM</name>
<evidence type="ECO:0000313" key="2">
    <source>
        <dbReference type="Proteomes" id="UP000814033"/>
    </source>
</evidence>
<sequence length="640" mass="68449">MPACPSPLCPLSPRDRMFATVDALVDHARETRALHALCGTCFRIFRDPEALAQHVEAKHVVNCESCSRKFKSQAALDQHYRASASHPSCPVCEIGLANNVVFAEHIANAHPRIRCCGVAMYEKDLGDHFLLSRNHPKCAECTTGFAGRLELADHNAAVHPELQCSVCSKHFASAQELQAHKKDPASHRKCEFCSEAFKDTAALVEHFTATHLIQEYKEPVGRAAKTLADASSSSSTKSVSRPQSRTTVASSKAKASVFVDVASSLHTCEYCGTGFEDTSALVQHFTSKHVAEESVRKSVPADSLREALLQASMPATPASVAPSSRFTYPSEAEARETKTPITRSTAPADSRRQAFDQASMPATPTASVAPSSRSRFPPEEPETKTPITRSMQPSISEESDITDRHSSRRPSISSETDLAYVFTSPISSPSSIGTFTPSPRDSLLGPSATPPPPRASIFSPSRASEAIARALNGSASGEQTPSPPARRSLPVTPPIITTPAPRTPVTPNAALDPTSSRSKASVAETPSGDLSNFHLLKGSPLMSVKDMDLATPTSTRTASVSPAAARLARRTKSVTSAVLPTALSPFYCRGCRADPCVEITATACGHVFCNRCIVQEVRQNARCPVCNAAVLLFALLKLDV</sequence>
<comment type="caution">
    <text evidence="1">The sequence shown here is derived from an EMBL/GenBank/DDBJ whole genome shotgun (WGS) entry which is preliminary data.</text>
</comment>
<accession>A0ACB8SA94</accession>
<evidence type="ECO:0000313" key="1">
    <source>
        <dbReference type="EMBL" id="KAI0053107.1"/>
    </source>
</evidence>
<keyword evidence="2" id="KW-1185">Reference proteome</keyword>
<reference evidence="1" key="1">
    <citation type="submission" date="2021-02" db="EMBL/GenBank/DDBJ databases">
        <authorList>
            <consortium name="DOE Joint Genome Institute"/>
            <person name="Ahrendt S."/>
            <person name="Looney B.P."/>
            <person name="Miyauchi S."/>
            <person name="Morin E."/>
            <person name="Drula E."/>
            <person name="Courty P.E."/>
            <person name="Chicoki N."/>
            <person name="Fauchery L."/>
            <person name="Kohler A."/>
            <person name="Kuo A."/>
            <person name="Labutti K."/>
            <person name="Pangilinan J."/>
            <person name="Lipzen A."/>
            <person name="Riley R."/>
            <person name="Andreopoulos W."/>
            <person name="He G."/>
            <person name="Johnson J."/>
            <person name="Barry K.W."/>
            <person name="Grigoriev I.V."/>
            <person name="Nagy L."/>
            <person name="Hibbett D."/>
            <person name="Henrissat B."/>
            <person name="Matheny P.B."/>
            <person name="Labbe J."/>
            <person name="Martin F."/>
        </authorList>
    </citation>
    <scope>NUCLEOTIDE SEQUENCE</scope>
    <source>
        <strain evidence="1">FP105234-sp</strain>
    </source>
</reference>
<organism evidence="1 2">
    <name type="scientific">Auriscalpium vulgare</name>
    <dbReference type="NCBI Taxonomy" id="40419"/>
    <lineage>
        <taxon>Eukaryota</taxon>
        <taxon>Fungi</taxon>
        <taxon>Dikarya</taxon>
        <taxon>Basidiomycota</taxon>
        <taxon>Agaricomycotina</taxon>
        <taxon>Agaricomycetes</taxon>
        <taxon>Russulales</taxon>
        <taxon>Auriscalpiaceae</taxon>
        <taxon>Auriscalpium</taxon>
    </lineage>
</organism>
<reference evidence="1" key="2">
    <citation type="journal article" date="2022" name="New Phytol.">
        <title>Evolutionary transition to the ectomycorrhizal habit in the genomes of a hyperdiverse lineage of mushroom-forming fungi.</title>
        <authorList>
            <person name="Looney B."/>
            <person name="Miyauchi S."/>
            <person name="Morin E."/>
            <person name="Drula E."/>
            <person name="Courty P.E."/>
            <person name="Kohler A."/>
            <person name="Kuo A."/>
            <person name="LaButti K."/>
            <person name="Pangilinan J."/>
            <person name="Lipzen A."/>
            <person name="Riley R."/>
            <person name="Andreopoulos W."/>
            <person name="He G."/>
            <person name="Johnson J."/>
            <person name="Nolan M."/>
            <person name="Tritt A."/>
            <person name="Barry K.W."/>
            <person name="Grigoriev I.V."/>
            <person name="Nagy L.G."/>
            <person name="Hibbett D."/>
            <person name="Henrissat B."/>
            <person name="Matheny P.B."/>
            <person name="Labbe J."/>
            <person name="Martin F.M."/>
        </authorList>
    </citation>
    <scope>NUCLEOTIDE SEQUENCE</scope>
    <source>
        <strain evidence="1">FP105234-sp</strain>
    </source>
</reference>
<protein>
    <submittedName>
        <fullName evidence="1">Uncharacterized protein</fullName>
    </submittedName>
</protein>
<proteinExistence type="predicted"/>
<gene>
    <name evidence="1" type="ORF">FA95DRAFT_1601155</name>
</gene>
<dbReference type="Proteomes" id="UP000814033">
    <property type="component" value="Unassembled WGS sequence"/>
</dbReference>
<dbReference type="EMBL" id="MU275841">
    <property type="protein sequence ID" value="KAI0053107.1"/>
    <property type="molecule type" value="Genomic_DNA"/>
</dbReference>